<name>A0A8D6U6W7_STRTR</name>
<dbReference type="EMBL" id="LR822027">
    <property type="protein sequence ID" value="CAD0152221.1"/>
    <property type="molecule type" value="Genomic_DNA"/>
</dbReference>
<reference evidence="1 2" key="1">
    <citation type="submission" date="2020-06" db="EMBL/GenBank/DDBJ databases">
        <authorList>
            <person name="Chuat V."/>
        </authorList>
    </citation>
    <scope>NUCLEOTIDE SEQUENCE [LARGE SCALE GENOMIC DNA]</scope>
    <source>
        <strain evidence="1">STH_CIRM_998</strain>
    </source>
</reference>
<evidence type="ECO:0000313" key="1">
    <source>
        <dbReference type="EMBL" id="CAD0152221.1"/>
    </source>
</evidence>
<evidence type="ECO:0000313" key="2">
    <source>
        <dbReference type="Proteomes" id="UP000509791"/>
    </source>
</evidence>
<proteinExistence type="predicted"/>
<dbReference type="AlphaFoldDB" id="A0A8D6U6W7"/>
<gene>
    <name evidence="1" type="ORF">STHERMO_0940</name>
</gene>
<organism evidence="1 2">
    <name type="scientific">Streptococcus thermophilus</name>
    <dbReference type="NCBI Taxonomy" id="1308"/>
    <lineage>
        <taxon>Bacteria</taxon>
        <taxon>Bacillati</taxon>
        <taxon>Bacillota</taxon>
        <taxon>Bacilli</taxon>
        <taxon>Lactobacillales</taxon>
        <taxon>Streptococcaceae</taxon>
        <taxon>Streptococcus</taxon>
    </lineage>
</organism>
<accession>A0A8D6U6W7</accession>
<protein>
    <submittedName>
        <fullName evidence="1">Uncharacterized protein</fullName>
    </submittedName>
</protein>
<sequence>MCLHNLFYTTSNNKYIDISNSITNGTVPWQLFGYDYKNQDLARIIDLSKELFISKVGKWETYSYLILSINI</sequence>
<dbReference type="Proteomes" id="UP000509791">
    <property type="component" value="Chromosome"/>
</dbReference>